<proteinExistence type="predicted"/>
<accession>A0A9D1CMT7</accession>
<sequence>MELQFDKQPISCLNQVKWEQKNQELTQEIRLTEDLPDVGSVLGAWGQTIVRGKQWRKGNMEVTGGVMVFVLYAPEDGSTPRGVQTWLPFTVNWELPETKHDGTICVCCQLTGVDARSASARKLIVRAGLGIQGEALVPEERELTTLGEIPEDVQVLRRKYPVRLPTEAGEKAFTLEDTMNPPTAGGGISRILRYGLVPEILDEKVMEDKVVFRGIAQVHVLYLGTDDCLYPWDFEIPFSQYTQLDQEHALEAQARIVPAITSLELEPEEDGQVQLKAGLACQYVIFDSRLLEVAEDGYSNTRKVSPCREPLELPVLLDWDTQPVAVEESLTAQGTRMADGEVYWEQPQILCQEQEISLCLRGTVQMLYYDLEGNLQCQSQPWEWCRKLEVHPNAQLQAQVLPVGKVSGSISGAGGTLRGELSLTATTRNSRGMSQVTGLELGDPVRPDPNRPSLIIRKPGEEDLWSLAKSCGSTMDAIAQANGLEGEPDPDALLLIPVM</sequence>
<comment type="caution">
    <text evidence="2">The sequence shown here is derived from an EMBL/GenBank/DDBJ whole genome shotgun (WGS) entry which is preliminary data.</text>
</comment>
<dbReference type="AlphaFoldDB" id="A0A9D1CMT7"/>
<reference evidence="2" key="1">
    <citation type="submission" date="2020-10" db="EMBL/GenBank/DDBJ databases">
        <authorList>
            <person name="Gilroy R."/>
        </authorList>
    </citation>
    <scope>NUCLEOTIDE SEQUENCE</scope>
    <source>
        <strain evidence="2">13361</strain>
    </source>
</reference>
<protein>
    <submittedName>
        <fullName evidence="2">DUF3794 domain-containing protein</fullName>
    </submittedName>
</protein>
<dbReference type="EMBL" id="DVFK01000107">
    <property type="protein sequence ID" value="HIQ68388.1"/>
    <property type="molecule type" value="Genomic_DNA"/>
</dbReference>
<gene>
    <name evidence="2" type="ORF">IAB74_07780</name>
</gene>
<name>A0A9D1CMT7_9FIRM</name>
<evidence type="ECO:0000259" key="1">
    <source>
        <dbReference type="Pfam" id="PF12673"/>
    </source>
</evidence>
<reference evidence="2" key="2">
    <citation type="journal article" date="2021" name="PeerJ">
        <title>Extensive microbial diversity within the chicken gut microbiome revealed by metagenomics and culture.</title>
        <authorList>
            <person name="Gilroy R."/>
            <person name="Ravi A."/>
            <person name="Getino M."/>
            <person name="Pursley I."/>
            <person name="Horton D.L."/>
            <person name="Alikhan N.F."/>
            <person name="Baker D."/>
            <person name="Gharbi K."/>
            <person name="Hall N."/>
            <person name="Watson M."/>
            <person name="Adriaenssens E.M."/>
            <person name="Foster-Nyarko E."/>
            <person name="Jarju S."/>
            <person name="Secka A."/>
            <person name="Antonio M."/>
            <person name="Oren A."/>
            <person name="Chaudhuri R.R."/>
            <person name="La Ragione R."/>
            <person name="Hildebrand F."/>
            <person name="Pallen M.J."/>
        </authorList>
    </citation>
    <scope>NUCLEOTIDE SEQUENCE</scope>
    <source>
        <strain evidence="2">13361</strain>
    </source>
</reference>
<feature type="domain" description="SipL SPOCS" evidence="1">
    <location>
        <begin position="188"/>
        <end position="246"/>
    </location>
</feature>
<organism evidence="2 3">
    <name type="scientific">Candidatus Faecousia excrementigallinarum</name>
    <dbReference type="NCBI Taxonomy" id="2840806"/>
    <lineage>
        <taxon>Bacteria</taxon>
        <taxon>Bacillati</taxon>
        <taxon>Bacillota</taxon>
        <taxon>Clostridia</taxon>
        <taxon>Eubacteriales</taxon>
        <taxon>Oscillospiraceae</taxon>
        <taxon>Faecousia</taxon>
    </lineage>
</organism>
<dbReference type="Pfam" id="PF12673">
    <property type="entry name" value="SipL"/>
    <property type="match status" value="1"/>
</dbReference>
<evidence type="ECO:0000313" key="3">
    <source>
        <dbReference type="Proteomes" id="UP000886796"/>
    </source>
</evidence>
<dbReference type="InterPro" id="IPR024300">
    <property type="entry name" value="SipL_SPOCS_dom"/>
</dbReference>
<dbReference type="Proteomes" id="UP000886796">
    <property type="component" value="Unassembled WGS sequence"/>
</dbReference>
<evidence type="ECO:0000313" key="2">
    <source>
        <dbReference type="EMBL" id="HIQ68388.1"/>
    </source>
</evidence>